<dbReference type="InterPro" id="IPR001647">
    <property type="entry name" value="HTH_TetR"/>
</dbReference>
<dbReference type="InterPro" id="IPR039538">
    <property type="entry name" value="BetI_C"/>
</dbReference>
<evidence type="ECO:0000256" key="2">
    <source>
        <dbReference type="ARBA" id="ARBA00022491"/>
    </source>
</evidence>
<dbReference type="Gene3D" id="1.10.357.10">
    <property type="entry name" value="Tetracycline Repressor, domain 2"/>
    <property type="match status" value="1"/>
</dbReference>
<dbReference type="SUPFAM" id="SSF48498">
    <property type="entry name" value="Tetracyclin repressor-like, C-terminal domain"/>
    <property type="match status" value="1"/>
</dbReference>
<dbReference type="PANTHER" id="PTHR30055">
    <property type="entry name" value="HTH-TYPE TRANSCRIPTIONAL REGULATOR RUTR"/>
    <property type="match status" value="1"/>
</dbReference>
<comment type="function">
    <text evidence="6">Repressor involved in the biosynthesis of the osmoprotectant glycine betaine. It represses transcription of the choline transporter BetT and the genes of BetAB involved in the synthesis of glycine betaine.</text>
</comment>
<evidence type="ECO:0000256" key="1">
    <source>
        <dbReference type="ARBA" id="ARBA00004719"/>
    </source>
</evidence>
<comment type="pathway">
    <text evidence="1">Amine and polyamine biosynthesis; betaine biosynthesis via choline pathway [regulation].</text>
</comment>
<dbReference type="InterPro" id="IPR023772">
    <property type="entry name" value="DNA-bd_HTH_TetR-type_CS"/>
</dbReference>
<keyword evidence="3" id="KW-0805">Transcription regulation</keyword>
<dbReference type="EMBL" id="LAZR01000118">
    <property type="protein sequence ID" value="KKN89481.1"/>
    <property type="molecule type" value="Genomic_DNA"/>
</dbReference>
<dbReference type="SUPFAM" id="SSF46689">
    <property type="entry name" value="Homeodomain-like"/>
    <property type="match status" value="1"/>
</dbReference>
<evidence type="ECO:0000256" key="6">
    <source>
        <dbReference type="ARBA" id="ARBA00024936"/>
    </source>
</evidence>
<evidence type="ECO:0000313" key="8">
    <source>
        <dbReference type="EMBL" id="KKN89481.1"/>
    </source>
</evidence>
<keyword evidence="5" id="KW-0804">Transcription</keyword>
<evidence type="ECO:0000256" key="5">
    <source>
        <dbReference type="ARBA" id="ARBA00023163"/>
    </source>
</evidence>
<dbReference type="Pfam" id="PF00440">
    <property type="entry name" value="TetR_N"/>
    <property type="match status" value="1"/>
</dbReference>
<dbReference type="HAMAP" id="MF_00768">
    <property type="entry name" value="HTH_type_BetI"/>
    <property type="match status" value="1"/>
</dbReference>
<accession>A0A0F9WT65</accession>
<dbReference type="GO" id="GO:0003700">
    <property type="term" value="F:DNA-binding transcription factor activity"/>
    <property type="evidence" value="ECO:0007669"/>
    <property type="project" value="TreeGrafter"/>
</dbReference>
<dbReference type="PROSITE" id="PS50977">
    <property type="entry name" value="HTH_TETR_2"/>
    <property type="match status" value="1"/>
</dbReference>
<evidence type="ECO:0000259" key="7">
    <source>
        <dbReference type="PROSITE" id="PS50977"/>
    </source>
</evidence>
<dbReference type="UniPathway" id="UPA00529"/>
<evidence type="ECO:0000256" key="3">
    <source>
        <dbReference type="ARBA" id="ARBA00023015"/>
    </source>
</evidence>
<dbReference type="GO" id="GO:0019285">
    <property type="term" value="P:glycine betaine biosynthetic process from choline"/>
    <property type="evidence" value="ECO:0007669"/>
    <property type="project" value="UniProtKB-UniPathway"/>
</dbReference>
<dbReference type="GO" id="GO:0000976">
    <property type="term" value="F:transcription cis-regulatory region binding"/>
    <property type="evidence" value="ECO:0007669"/>
    <property type="project" value="TreeGrafter"/>
</dbReference>
<dbReference type="InterPro" id="IPR050109">
    <property type="entry name" value="HTH-type_TetR-like_transc_reg"/>
</dbReference>
<proteinExistence type="inferred from homology"/>
<gene>
    <name evidence="8" type="ORF">LCGC14_0238120</name>
</gene>
<name>A0A0F9WT65_9ZZZZ</name>
<feature type="domain" description="HTH tetR-type" evidence="7">
    <location>
        <begin position="20"/>
        <end position="81"/>
    </location>
</feature>
<dbReference type="InterPro" id="IPR036271">
    <property type="entry name" value="Tet_transcr_reg_TetR-rel_C_sf"/>
</dbReference>
<dbReference type="Pfam" id="PF13977">
    <property type="entry name" value="TetR_C_6"/>
    <property type="match status" value="1"/>
</dbReference>
<organism evidence="8">
    <name type="scientific">marine sediment metagenome</name>
    <dbReference type="NCBI Taxonomy" id="412755"/>
    <lineage>
        <taxon>unclassified sequences</taxon>
        <taxon>metagenomes</taxon>
        <taxon>ecological metagenomes</taxon>
    </lineage>
</organism>
<evidence type="ECO:0000256" key="4">
    <source>
        <dbReference type="ARBA" id="ARBA00023125"/>
    </source>
</evidence>
<protein>
    <recommendedName>
        <fullName evidence="7">HTH tetR-type domain-containing protein</fullName>
    </recommendedName>
</protein>
<dbReference type="NCBIfam" id="NF001978">
    <property type="entry name" value="PRK00767.1"/>
    <property type="match status" value="1"/>
</dbReference>
<dbReference type="AlphaFoldDB" id="A0A0F9WT65"/>
<keyword evidence="2" id="KW-0678">Repressor</keyword>
<dbReference type="InterPro" id="IPR009057">
    <property type="entry name" value="Homeodomain-like_sf"/>
</dbReference>
<sequence length="206" mass="22195">MLPAMNQWTRIRPAATGLEAARREALITAAIAAIEEAGSMEATTMAQIAARASVSPALVHHYFGAKDDLMIAAMRHLLFGFRDGLTRRLAAAGTPRERVSAVIEGCFDPSQFSREAIAAWLVFYLYARRSSEAARLLRLYFRRLETNLISGLAPLLGADAAIPVAAATGAMIDGVWLRQALTPLTAPDGPAAVRMVERYIDAEIGA</sequence>
<reference evidence="8" key="1">
    <citation type="journal article" date="2015" name="Nature">
        <title>Complex archaea that bridge the gap between prokaryotes and eukaryotes.</title>
        <authorList>
            <person name="Spang A."/>
            <person name="Saw J.H."/>
            <person name="Jorgensen S.L."/>
            <person name="Zaremba-Niedzwiedzka K."/>
            <person name="Martijn J."/>
            <person name="Lind A.E."/>
            <person name="van Eijk R."/>
            <person name="Schleper C."/>
            <person name="Guy L."/>
            <person name="Ettema T.J."/>
        </authorList>
    </citation>
    <scope>NUCLEOTIDE SEQUENCE</scope>
</reference>
<dbReference type="PROSITE" id="PS01081">
    <property type="entry name" value="HTH_TETR_1"/>
    <property type="match status" value="1"/>
</dbReference>
<dbReference type="PANTHER" id="PTHR30055:SF234">
    <property type="entry name" value="HTH-TYPE TRANSCRIPTIONAL REGULATOR BETI"/>
    <property type="match status" value="1"/>
</dbReference>
<dbReference type="InterPro" id="IPR017757">
    <property type="entry name" value="Tscrpt_rep_BetI"/>
</dbReference>
<keyword evidence="4" id="KW-0238">DNA-binding</keyword>
<comment type="caution">
    <text evidence="8">The sequence shown here is derived from an EMBL/GenBank/DDBJ whole genome shotgun (WGS) entry which is preliminary data.</text>
</comment>